<accession>A0A1U7NGV6</accession>
<dbReference type="AlphaFoldDB" id="A0A1U7NGV6"/>
<protein>
    <recommendedName>
        <fullName evidence="1">CpXC domain-containing protein</fullName>
    </recommendedName>
</protein>
<dbReference type="Proteomes" id="UP000186341">
    <property type="component" value="Unassembled WGS sequence"/>
</dbReference>
<dbReference type="RefSeq" id="WP_075818823.1">
    <property type="nucleotide sequence ID" value="NZ_CAPNHH010000008.1"/>
</dbReference>
<reference evidence="2 3" key="1">
    <citation type="submission" date="2016-11" db="EMBL/GenBank/DDBJ databases">
        <title>Description of two novel members of the family Erysipelotrichaceae: Ileibacterium lipovorans gen. nov., sp. nov. and Dubosiella newyorkensis, gen. nov., sp. nov.</title>
        <authorList>
            <person name="Cox L.M."/>
            <person name="Sohn J."/>
            <person name="Tyrrell K.L."/>
            <person name="Citron D.M."/>
            <person name="Lawson P.A."/>
            <person name="Patel N.B."/>
            <person name="Iizumi T."/>
            <person name="Perez-Perez G.I."/>
            <person name="Goldstein E.J."/>
            <person name="Blaser M.J."/>
        </authorList>
    </citation>
    <scope>NUCLEOTIDE SEQUENCE [LARGE SCALE GENOMIC DNA]</scope>
    <source>
        <strain evidence="2 3">NYU-BL-A3</strain>
    </source>
</reference>
<comment type="caution">
    <text evidence="2">The sequence shown here is derived from an EMBL/GenBank/DDBJ whole genome shotgun (WGS) entry which is preliminary data.</text>
</comment>
<gene>
    <name evidence="2" type="ORF">BO222_04615</name>
</gene>
<dbReference type="GeneID" id="82202498"/>
<sequence>MIIRSNTKQAIDQYQEKCPFCLNVLNQPILTYIDCDKQPDLKYEAICGHLLHSRCPHCGSQIPLSQSLTYEDKLNHTILYFEPDDQKRSSLNKTLQKKISERKIRFKKTFYRILKRREDFYEKSRILDCSLDDRLIELMKIYIVQFFSIERNQNVSSIRFQLQKDRPVFLLDINEAKGIFGFSTEDYDLLKNAVKTLEQMDPALCSEHLLHVDSQWAVETFPKVQFLLMDPSKSSDLETDNLDELCISPDGYPYGA</sequence>
<evidence type="ECO:0000313" key="2">
    <source>
        <dbReference type="EMBL" id="OLU40639.1"/>
    </source>
</evidence>
<dbReference type="Pfam" id="PF14353">
    <property type="entry name" value="CpXC"/>
    <property type="match status" value="1"/>
</dbReference>
<proteinExistence type="predicted"/>
<keyword evidence="3" id="KW-1185">Reference proteome</keyword>
<evidence type="ECO:0000259" key="1">
    <source>
        <dbReference type="Pfam" id="PF14353"/>
    </source>
</evidence>
<evidence type="ECO:0000313" key="3">
    <source>
        <dbReference type="Proteomes" id="UP000186341"/>
    </source>
</evidence>
<dbReference type="EMBL" id="MPJW01000101">
    <property type="protein sequence ID" value="OLU40639.1"/>
    <property type="molecule type" value="Genomic_DNA"/>
</dbReference>
<organism evidence="2 3">
    <name type="scientific">Ileibacterium valens</name>
    <dbReference type="NCBI Taxonomy" id="1862668"/>
    <lineage>
        <taxon>Bacteria</taxon>
        <taxon>Bacillati</taxon>
        <taxon>Bacillota</taxon>
        <taxon>Erysipelotrichia</taxon>
        <taxon>Erysipelotrichales</taxon>
        <taxon>Erysipelotrichaceae</taxon>
        <taxon>Ileibacterium</taxon>
    </lineage>
</organism>
<feature type="domain" description="CpXC" evidence="1">
    <location>
        <begin position="17"/>
        <end position="140"/>
    </location>
</feature>
<dbReference type="OrthoDB" id="9784124at2"/>
<dbReference type="InterPro" id="IPR025682">
    <property type="entry name" value="CpXC_dom"/>
</dbReference>
<name>A0A1U7NGV6_9FIRM</name>